<evidence type="ECO:0000256" key="4">
    <source>
        <dbReference type="ARBA" id="ARBA00022630"/>
    </source>
</evidence>
<evidence type="ECO:0000313" key="13">
    <source>
        <dbReference type="Proteomes" id="UP000025238"/>
    </source>
</evidence>
<keyword evidence="3" id="KW-0216">Detoxification</keyword>
<name>A0A023WMQ0_STUST</name>
<dbReference type="AlphaFoldDB" id="A0A023WMQ0"/>
<dbReference type="Proteomes" id="UP000025238">
    <property type="component" value="Chromosome"/>
</dbReference>
<evidence type="ECO:0000256" key="10">
    <source>
        <dbReference type="ARBA" id="ARBA00049401"/>
    </source>
</evidence>
<evidence type="ECO:0000256" key="7">
    <source>
        <dbReference type="ARBA" id="ARBA00023002"/>
    </source>
</evidence>
<evidence type="ECO:0000256" key="9">
    <source>
        <dbReference type="ARBA" id="ARBA00031155"/>
    </source>
</evidence>
<dbReference type="GO" id="GO:0009636">
    <property type="term" value="P:response to toxic substance"/>
    <property type="evidence" value="ECO:0007669"/>
    <property type="project" value="UniProtKB-KW"/>
</dbReference>
<evidence type="ECO:0000256" key="3">
    <source>
        <dbReference type="ARBA" id="ARBA00022575"/>
    </source>
</evidence>
<evidence type="ECO:0000256" key="6">
    <source>
        <dbReference type="ARBA" id="ARBA00022741"/>
    </source>
</evidence>
<dbReference type="CDD" id="cd04730">
    <property type="entry name" value="NPD_like"/>
    <property type="match status" value="1"/>
</dbReference>
<dbReference type="Gene3D" id="3.20.20.70">
    <property type="entry name" value="Aldolase class I"/>
    <property type="match status" value="1"/>
</dbReference>
<comment type="similarity">
    <text evidence="2">Belongs to the nitronate monooxygenase family. NMO class I subfamily.</text>
</comment>
<dbReference type="GO" id="GO:0000166">
    <property type="term" value="F:nucleotide binding"/>
    <property type="evidence" value="ECO:0007669"/>
    <property type="project" value="UniProtKB-KW"/>
</dbReference>
<keyword evidence="5" id="KW-0288">FMN</keyword>
<dbReference type="PANTHER" id="PTHR42747">
    <property type="entry name" value="NITRONATE MONOOXYGENASE-RELATED"/>
    <property type="match status" value="1"/>
</dbReference>
<dbReference type="InterPro" id="IPR004136">
    <property type="entry name" value="NMO"/>
</dbReference>
<dbReference type="PATRIC" id="fig|316.97.peg.387"/>
<evidence type="ECO:0000256" key="1">
    <source>
        <dbReference type="ARBA" id="ARBA00001917"/>
    </source>
</evidence>
<comment type="cofactor">
    <cofactor evidence="1">
        <name>FMN</name>
        <dbReference type="ChEBI" id="CHEBI:58210"/>
    </cofactor>
</comment>
<keyword evidence="12" id="KW-0223">Dioxygenase</keyword>
<keyword evidence="6" id="KW-0547">Nucleotide-binding</keyword>
<reference evidence="12 13" key="1">
    <citation type="submission" date="2014-03" db="EMBL/GenBank/DDBJ databases">
        <title>Complete genome sequence of Pseudomonas stutzeri 19SMN4.</title>
        <authorList>
            <person name="Brunet-Galmes I."/>
            <person name="Nogales B."/>
            <person name="Busquets A."/>
            <person name="Pena A."/>
            <person name="Gomila M."/>
            <person name="Garcia-Valdes E."/>
            <person name="Lalucat J."/>
            <person name="Bennasar A."/>
            <person name="Bosch R."/>
        </authorList>
    </citation>
    <scope>NUCLEOTIDE SEQUENCE [LARGE SCALE GENOMIC DNA]</scope>
    <source>
        <strain evidence="12 13">19SMN4</strain>
    </source>
</reference>
<comment type="catalytic activity">
    <reaction evidence="10">
        <text>3 propionate 3-nitronate + 3 O2 + H2O = 3 3-oxopropanoate + 2 nitrate + nitrite + H2O2 + 3 H(+)</text>
        <dbReference type="Rhea" id="RHEA:57332"/>
        <dbReference type="ChEBI" id="CHEBI:15377"/>
        <dbReference type="ChEBI" id="CHEBI:15378"/>
        <dbReference type="ChEBI" id="CHEBI:15379"/>
        <dbReference type="ChEBI" id="CHEBI:16240"/>
        <dbReference type="ChEBI" id="CHEBI:16301"/>
        <dbReference type="ChEBI" id="CHEBI:17632"/>
        <dbReference type="ChEBI" id="CHEBI:33190"/>
        <dbReference type="ChEBI" id="CHEBI:136067"/>
    </reaction>
</comment>
<evidence type="ECO:0000256" key="5">
    <source>
        <dbReference type="ARBA" id="ARBA00022643"/>
    </source>
</evidence>
<proteinExistence type="inferred from homology"/>
<dbReference type="GO" id="GO:0018580">
    <property type="term" value="F:nitronate monooxygenase activity"/>
    <property type="evidence" value="ECO:0007669"/>
    <property type="project" value="InterPro"/>
</dbReference>
<dbReference type="SUPFAM" id="SSF51412">
    <property type="entry name" value="Inosine monophosphate dehydrogenase (IMPDH)"/>
    <property type="match status" value="1"/>
</dbReference>
<keyword evidence="4" id="KW-0285">Flavoprotein</keyword>
<dbReference type="PANTHER" id="PTHR42747:SF3">
    <property type="entry name" value="NITRONATE MONOOXYGENASE-RELATED"/>
    <property type="match status" value="1"/>
</dbReference>
<dbReference type="EMBL" id="CP007509">
    <property type="protein sequence ID" value="AHY41276.1"/>
    <property type="molecule type" value="Genomic_DNA"/>
</dbReference>
<organism evidence="12 13">
    <name type="scientific">Stutzerimonas stutzeri</name>
    <name type="common">Pseudomonas stutzeri</name>
    <dbReference type="NCBI Taxonomy" id="316"/>
    <lineage>
        <taxon>Bacteria</taxon>
        <taxon>Pseudomonadati</taxon>
        <taxon>Pseudomonadota</taxon>
        <taxon>Gammaproteobacteria</taxon>
        <taxon>Pseudomonadales</taxon>
        <taxon>Pseudomonadaceae</taxon>
        <taxon>Stutzerimonas</taxon>
    </lineage>
</organism>
<dbReference type="KEGG" id="pstu:UIB01_01905"/>
<evidence type="ECO:0000256" key="8">
    <source>
        <dbReference type="ARBA" id="ARBA00023033"/>
    </source>
</evidence>
<protein>
    <recommendedName>
        <fullName evidence="11">Nitronate monooxygenase</fullName>
    </recommendedName>
    <alternativeName>
        <fullName evidence="9">Propionate 3-nitronate monooxygenase</fullName>
    </alternativeName>
</protein>
<evidence type="ECO:0000256" key="11">
    <source>
        <dbReference type="ARBA" id="ARBA00067136"/>
    </source>
</evidence>
<keyword evidence="7" id="KW-0560">Oxidoreductase</keyword>
<keyword evidence="8" id="KW-0503">Monooxygenase</keyword>
<evidence type="ECO:0000256" key="2">
    <source>
        <dbReference type="ARBA" id="ARBA00009881"/>
    </source>
</evidence>
<dbReference type="Pfam" id="PF03060">
    <property type="entry name" value="NMO"/>
    <property type="match status" value="1"/>
</dbReference>
<evidence type="ECO:0000313" key="12">
    <source>
        <dbReference type="EMBL" id="AHY41276.1"/>
    </source>
</evidence>
<gene>
    <name evidence="12" type="ORF">UIB01_01905</name>
</gene>
<dbReference type="FunFam" id="3.20.20.70:FF:000154">
    <property type="entry name" value="Probable nitronate monooxygenase"/>
    <property type="match status" value="1"/>
</dbReference>
<dbReference type="OrthoDB" id="9778912at2"/>
<dbReference type="GO" id="GO:0051213">
    <property type="term" value="F:dioxygenase activity"/>
    <property type="evidence" value="ECO:0007669"/>
    <property type="project" value="UniProtKB-KW"/>
</dbReference>
<accession>A0A023WMQ0</accession>
<dbReference type="InterPro" id="IPR013785">
    <property type="entry name" value="Aldolase_TIM"/>
</dbReference>
<sequence>MDLRDLFGIEHPIIQAPMAGAQNHLLAAAVCEAGGLGSIPAGMLNAEALDAELTAIEALTDRPYNVNFFCHQTPAVDPTAFDTWHRMLAPMFAEFDIDPASIPVGATRQPFDAAMAEVLERHKPALVSFHFGLPTPDLLQRARGTGAKIASSATTVAEGLWLQQHGVDLVIAQGLEAGGHRGIFLSEDLTTQLGTFALLPQLTAALDVPVIAAGGIADAGGVTAAQTLGAAGVQLGTAYLLCPESRTNALHRAALKSPHAAHTALTTLFSGRPARGIVNRIMRELGPLPEGVPPFPLAGNAIGALRAQAEKQGLDHCTPLWAGQNVSGCREIPAGQLTRELAASWRA</sequence>